<dbReference type="Pfam" id="PF02272">
    <property type="entry name" value="DHHA1"/>
    <property type="match status" value="1"/>
</dbReference>
<dbReference type="InterPro" id="IPR001667">
    <property type="entry name" value="DDH_dom"/>
</dbReference>
<dbReference type="Pfam" id="PF01368">
    <property type="entry name" value="DHH"/>
    <property type="match status" value="1"/>
</dbReference>
<dbReference type="Proteomes" id="UP000018031">
    <property type="component" value="Unassembled WGS sequence"/>
</dbReference>
<dbReference type="PANTHER" id="PTHR47618:SF1">
    <property type="entry name" value="BIFUNCTIONAL OLIGORIBONUCLEASE AND PAP PHOSPHATASE NRNA"/>
    <property type="match status" value="1"/>
</dbReference>
<evidence type="ECO:0000259" key="1">
    <source>
        <dbReference type="Pfam" id="PF01368"/>
    </source>
</evidence>
<dbReference type="Gene3D" id="3.90.1640.10">
    <property type="entry name" value="inorganic pyrophosphatase (n-terminal core)"/>
    <property type="match status" value="1"/>
</dbReference>
<reference evidence="4" key="1">
    <citation type="journal article" date="2013" name="Genome">
        <title>Draft Genome Sequences of Porphyromonas crevioricanis JCM 15906T and Porphyromonas cansulci JCM 13913T Isolated from a Canine Oral Cavity.</title>
        <authorList>
            <person name="Sakamoto M."/>
            <person name="Tanaka N."/>
            <person name="Shiwa Y."/>
            <person name="Yoshikawa H."/>
            <person name="Ohkuma M."/>
        </authorList>
    </citation>
    <scope>NUCLEOTIDE SEQUENCE [LARGE SCALE GENOMIC DNA]</scope>
    <source>
        <strain evidence="4">JCM 15906</strain>
    </source>
</reference>
<dbReference type="AlphaFoldDB" id="T1CS54"/>
<dbReference type="InterPro" id="IPR038763">
    <property type="entry name" value="DHH_sf"/>
</dbReference>
<sequence length="358" mass="39621">MSCNTNLSSQQEDSFSFDTEKFSLLKQRIERSTKICLLSHTAPDGDAVGSVCGLCDALRSAYPEKDVQMILPNAIPRIVADLPLAKEVLIHHNGTTNQEAERVLLDADLICCLDFQSPKRVGNLLAPILTKSKAPKILIDHHLYPEENFFELSFSFPGMSSTAELVYHCLQGMGLASAITPNCAQSLLCGIITDTGCFSYQSESPRVFCVVADLLSCGANKTLLIDQIFHRNTTGQVKLRGYVLDRKLQLIPEIGAAYFVLEREELESFGVSDSDTEGFVNEPLAIEGIYYSFYIRRRETYLKISLRSSGDRPVNDIATKLFGGGGHKNAAGAEYPNPDEAEKVAQMILEEIRNRKKI</sequence>
<dbReference type="EMBL" id="BAOU01000046">
    <property type="protein sequence ID" value="GAD05953.1"/>
    <property type="molecule type" value="Genomic_DNA"/>
</dbReference>
<dbReference type="InterPro" id="IPR051319">
    <property type="entry name" value="Oligoribo/pAp-PDE_c-di-AMP_PDE"/>
</dbReference>
<dbReference type="InterPro" id="IPR003156">
    <property type="entry name" value="DHHA1_dom"/>
</dbReference>
<feature type="domain" description="DHHA1" evidence="2">
    <location>
        <begin position="268"/>
        <end position="353"/>
    </location>
</feature>
<reference evidence="3 4" key="2">
    <citation type="journal article" date="2013" name="Genome Announc.">
        <title>Draft Genome Sequences of Porphyromonas crevioricanis JCM 15906T and Porphyromonas cansulci JCM 13913T Isolated from a Canine Oral Cavity.</title>
        <authorList>
            <person name="Sakamoto M."/>
            <person name="Tanaka N."/>
            <person name="Shiwa Y."/>
            <person name="Yoshikawa H."/>
            <person name="Ohkuma M."/>
        </authorList>
    </citation>
    <scope>NUCLEOTIDE SEQUENCE [LARGE SCALE GENOMIC DNA]</scope>
    <source>
        <strain evidence="3 4">JCM 15906</strain>
    </source>
</reference>
<name>T1CS54_9PORP</name>
<proteinExistence type="predicted"/>
<comment type="caution">
    <text evidence="3">The sequence shown here is derived from an EMBL/GenBank/DDBJ whole genome shotgun (WGS) entry which is preliminary data.</text>
</comment>
<dbReference type="GO" id="GO:0003676">
    <property type="term" value="F:nucleic acid binding"/>
    <property type="evidence" value="ECO:0007669"/>
    <property type="project" value="InterPro"/>
</dbReference>
<gene>
    <name evidence="3" type="ORF">PORCRE_1667</name>
</gene>
<evidence type="ECO:0000313" key="4">
    <source>
        <dbReference type="Proteomes" id="UP000018031"/>
    </source>
</evidence>
<feature type="domain" description="DDH" evidence="1">
    <location>
        <begin position="34"/>
        <end position="191"/>
    </location>
</feature>
<dbReference type="RefSeq" id="WP_023938286.1">
    <property type="nucleotide sequence ID" value="NZ_BAOU01000046.1"/>
</dbReference>
<dbReference type="PANTHER" id="PTHR47618">
    <property type="entry name" value="BIFUNCTIONAL OLIGORIBONUCLEASE AND PAP PHOSPHATASE NRNA"/>
    <property type="match status" value="1"/>
</dbReference>
<dbReference type="Gene3D" id="3.10.310.30">
    <property type="match status" value="1"/>
</dbReference>
<dbReference type="SUPFAM" id="SSF64182">
    <property type="entry name" value="DHH phosphoesterases"/>
    <property type="match status" value="1"/>
</dbReference>
<protein>
    <submittedName>
        <fullName evidence="3">DHH subfamily 1 protein</fullName>
    </submittedName>
</protein>
<organism evidence="3 4">
    <name type="scientific">Porphyromonas crevioricanis JCM 15906</name>
    <dbReference type="NCBI Taxonomy" id="1305617"/>
    <lineage>
        <taxon>Bacteria</taxon>
        <taxon>Pseudomonadati</taxon>
        <taxon>Bacteroidota</taxon>
        <taxon>Bacteroidia</taxon>
        <taxon>Bacteroidales</taxon>
        <taxon>Porphyromonadaceae</taxon>
        <taxon>Porphyromonas</taxon>
    </lineage>
</organism>
<evidence type="ECO:0000313" key="3">
    <source>
        <dbReference type="EMBL" id="GAD05953.1"/>
    </source>
</evidence>
<accession>T1CS54</accession>
<evidence type="ECO:0000259" key="2">
    <source>
        <dbReference type="Pfam" id="PF02272"/>
    </source>
</evidence>